<gene>
    <name evidence="1" type="ORF">I7I53_08802</name>
</gene>
<name>A0A8A1L5P9_AJEC8</name>
<organism evidence="1 2">
    <name type="scientific">Ajellomyces capsulatus (strain H88)</name>
    <name type="common">Darling's disease fungus</name>
    <name type="synonym">Histoplasma capsulatum</name>
    <dbReference type="NCBI Taxonomy" id="544711"/>
    <lineage>
        <taxon>Eukaryota</taxon>
        <taxon>Fungi</taxon>
        <taxon>Dikarya</taxon>
        <taxon>Ascomycota</taxon>
        <taxon>Pezizomycotina</taxon>
        <taxon>Eurotiomycetes</taxon>
        <taxon>Eurotiomycetidae</taxon>
        <taxon>Onygenales</taxon>
        <taxon>Ajellomycetaceae</taxon>
        <taxon>Histoplasma</taxon>
    </lineage>
</organism>
<dbReference type="VEuPathDB" id="FungiDB:I7I53_08802"/>
<dbReference type="AlphaFoldDB" id="A0A8A1L5P9"/>
<reference evidence="1" key="1">
    <citation type="submission" date="2021-01" db="EMBL/GenBank/DDBJ databases">
        <title>Chromosome-level genome assembly of a human fungal pathogen reveals clustering of transcriptionally co-regulated genes.</title>
        <authorList>
            <person name="Voorhies M."/>
            <person name="Cohen S."/>
            <person name="Shea T.P."/>
            <person name="Petrus S."/>
            <person name="Munoz J.F."/>
            <person name="Poplawski S."/>
            <person name="Goldman W.E."/>
            <person name="Michael T."/>
            <person name="Cuomo C.A."/>
            <person name="Sil A."/>
            <person name="Beyhan S."/>
        </authorList>
    </citation>
    <scope>NUCLEOTIDE SEQUENCE</scope>
    <source>
        <strain evidence="1">H88</strain>
    </source>
</reference>
<proteinExistence type="predicted"/>
<evidence type="ECO:0000313" key="2">
    <source>
        <dbReference type="Proteomes" id="UP000663419"/>
    </source>
</evidence>
<protein>
    <submittedName>
        <fullName evidence="1">Uncharacterized protein</fullName>
    </submittedName>
</protein>
<dbReference type="EMBL" id="CP069102">
    <property type="protein sequence ID" value="QSS48711.1"/>
    <property type="molecule type" value="Genomic_DNA"/>
</dbReference>
<sequence length="66" mass="7656">MAKLSIHRRACEFPGAVHNHLLLHIEHCLGGATGRPGIPNHHIMLFEVFRRRPLEADRASRLWLWL</sequence>
<evidence type="ECO:0000313" key="1">
    <source>
        <dbReference type="EMBL" id="QSS48711.1"/>
    </source>
</evidence>
<accession>A0A8A1L5P9</accession>
<dbReference type="Proteomes" id="UP000663419">
    <property type="component" value="Chromosome 1"/>
</dbReference>